<keyword evidence="3" id="KW-1185">Reference proteome</keyword>
<feature type="region of interest" description="Disordered" evidence="1">
    <location>
        <begin position="32"/>
        <end position="71"/>
    </location>
</feature>
<reference evidence="2 3" key="1">
    <citation type="submission" date="2018-12" db="EMBL/GenBank/DDBJ databases">
        <authorList>
            <person name="Toschakov S.V."/>
        </authorList>
    </citation>
    <scope>NUCLEOTIDE SEQUENCE [LARGE SCALE GENOMIC DNA]</scope>
    <source>
        <strain evidence="2 3">GM2012</strain>
    </source>
</reference>
<name>A0A432MD36_9BACT</name>
<dbReference type="EMBL" id="RYZH01000084">
    <property type="protein sequence ID" value="RUL81770.1"/>
    <property type="molecule type" value="Genomic_DNA"/>
</dbReference>
<gene>
    <name evidence="2" type="ORF">TsocGM_24570</name>
</gene>
<protein>
    <submittedName>
        <fullName evidence="2">Uncharacterized protein</fullName>
    </submittedName>
</protein>
<dbReference type="Proteomes" id="UP000280296">
    <property type="component" value="Unassembled WGS sequence"/>
</dbReference>
<accession>A0A432MD36</accession>
<dbReference type="RefSeq" id="WP_126728104.1">
    <property type="nucleotide sequence ID" value="NZ_RYZH01000084.1"/>
</dbReference>
<evidence type="ECO:0000313" key="3">
    <source>
        <dbReference type="Proteomes" id="UP000280296"/>
    </source>
</evidence>
<sequence length="128" mass="13955">MSKRISLVESLKRDQEEIDPVVEQNFLKYGKLTPPPAATGEPQAAVPAPAPAPAEAASVEPEPVRRPRPSKVAPVGLIPVTVRLRPEIAGALKRASLERQLSGEELYTQQDIVEQALEPWLRAEGYLS</sequence>
<dbReference type="AlphaFoldDB" id="A0A432MD36"/>
<dbReference type="OrthoDB" id="284167at2"/>
<evidence type="ECO:0000313" key="2">
    <source>
        <dbReference type="EMBL" id="RUL81770.1"/>
    </source>
</evidence>
<evidence type="ECO:0000256" key="1">
    <source>
        <dbReference type="SAM" id="MobiDB-lite"/>
    </source>
</evidence>
<feature type="compositionally biased region" description="Low complexity" evidence="1">
    <location>
        <begin position="41"/>
        <end position="61"/>
    </location>
</feature>
<proteinExistence type="predicted"/>
<organism evidence="2 3">
    <name type="scientific">Tautonia sociabilis</name>
    <dbReference type="NCBI Taxonomy" id="2080755"/>
    <lineage>
        <taxon>Bacteria</taxon>
        <taxon>Pseudomonadati</taxon>
        <taxon>Planctomycetota</taxon>
        <taxon>Planctomycetia</taxon>
        <taxon>Isosphaerales</taxon>
        <taxon>Isosphaeraceae</taxon>
        <taxon>Tautonia</taxon>
    </lineage>
</organism>
<reference evidence="2 3" key="2">
    <citation type="submission" date="2019-01" db="EMBL/GenBank/DDBJ databases">
        <title>Tautonia sociabilis, a novel thermotolerant planctomycete of Isosphaeraceae family, isolated from a 4000 m deep subterranean habitat.</title>
        <authorList>
            <person name="Kovaleva O.L."/>
            <person name="Elcheninov A.G."/>
            <person name="Van Heerden E."/>
            <person name="Toshchakov S.V."/>
            <person name="Novikov A."/>
            <person name="Bonch-Osmolovskaya E.A."/>
            <person name="Kublanov I.V."/>
        </authorList>
    </citation>
    <scope>NUCLEOTIDE SEQUENCE [LARGE SCALE GENOMIC DNA]</scope>
    <source>
        <strain evidence="2 3">GM2012</strain>
    </source>
</reference>
<comment type="caution">
    <text evidence="2">The sequence shown here is derived from an EMBL/GenBank/DDBJ whole genome shotgun (WGS) entry which is preliminary data.</text>
</comment>